<feature type="transmembrane region" description="Helical" evidence="2">
    <location>
        <begin position="385"/>
        <end position="411"/>
    </location>
</feature>
<feature type="transmembrane region" description="Helical" evidence="2">
    <location>
        <begin position="94"/>
        <end position="113"/>
    </location>
</feature>
<feature type="region of interest" description="Disordered" evidence="1">
    <location>
        <begin position="514"/>
        <end position="561"/>
    </location>
</feature>
<dbReference type="KEGG" id="sbn:Sbal195_0127"/>
<feature type="transmembrane region" description="Helical" evidence="2">
    <location>
        <begin position="351"/>
        <end position="373"/>
    </location>
</feature>
<feature type="transmembrane region" description="Helical" evidence="2">
    <location>
        <begin position="65"/>
        <end position="82"/>
    </location>
</feature>
<feature type="transmembrane region" description="Helical" evidence="2">
    <location>
        <begin position="156"/>
        <end position="176"/>
    </location>
</feature>
<dbReference type="EMBL" id="CP000891">
    <property type="protein sequence ID" value="ABX47309.1"/>
    <property type="molecule type" value="Genomic_DNA"/>
</dbReference>
<evidence type="ECO:0000313" key="4">
    <source>
        <dbReference type="Proteomes" id="UP000000770"/>
    </source>
</evidence>
<sequence>MAFFQQISVESMLYLLASCIALLIGPLFYRYFSSGSGLQKGLDGFIFVSLGGLVLIHILPELLQHGGLLAVIFVFLGIWGPTASERLFHRYSEITHNLTLSLGIGGLLLHTITDGGAMVLAQQDGSSILLALGVIMHRLPVGLAIWWLLKPQVGTRWASLVLVAMMLLTGVGYFAGEQLITQLSLENTVYLQAFVTGSILHVVLHQPHGQHDTDKQGKYEYQAGIGSLLGIGLLVMLLLMDSGGHEHAHHDHSTEQLITWLLTLAPILLLSYGAAALRFKLGLTPQDSSLARRWFQRLAGPEALVITALLLGPWLALFQLLVVFILSTYLSHANVTITDPHTKLPSNALRFGFAHLVDRSAPWILLSLVLVNLIGHPSVPLSNPLLQVIVLLLVFLPMRFCNLGAAVLALALAYSGWSPIAIIMPLIAAPVLNIAQLKLMTWPQRAILLSIIALSLVAALRLPLWFSLFTLPEVVNLVALLILSGLFAASLLRLGPRKFLRRLMLSKPAAHAHGHSHAHAHSHEPSASHTSVQSTAETPSAHDHSDEHTHDKAKANKHSHH</sequence>
<name>A9KVA5_SHEB9</name>
<feature type="transmembrane region" description="Helical" evidence="2">
    <location>
        <begin position="219"/>
        <end position="240"/>
    </location>
</feature>
<feature type="transmembrane region" description="Helical" evidence="2">
    <location>
        <begin position="447"/>
        <end position="468"/>
    </location>
</feature>
<evidence type="ECO:0000256" key="1">
    <source>
        <dbReference type="SAM" id="MobiDB-lite"/>
    </source>
</evidence>
<feature type="transmembrane region" description="Helical" evidence="2">
    <location>
        <begin position="12"/>
        <end position="29"/>
    </location>
</feature>
<dbReference type="HOGENOM" id="CLU_440605_0_0_6"/>
<evidence type="ECO:0008006" key="5">
    <source>
        <dbReference type="Google" id="ProtNLM"/>
    </source>
</evidence>
<feature type="transmembrane region" description="Helical" evidence="2">
    <location>
        <begin position="474"/>
        <end position="494"/>
    </location>
</feature>
<feature type="transmembrane region" description="Helical" evidence="2">
    <location>
        <begin position="304"/>
        <end position="331"/>
    </location>
</feature>
<feature type="compositionally biased region" description="Basic and acidic residues" evidence="1">
    <location>
        <begin position="540"/>
        <end position="554"/>
    </location>
</feature>
<evidence type="ECO:0000256" key="2">
    <source>
        <dbReference type="SAM" id="Phobius"/>
    </source>
</evidence>
<accession>A9KVA5</accession>
<dbReference type="AlphaFoldDB" id="A9KVA5"/>
<proteinExistence type="predicted"/>
<dbReference type="Proteomes" id="UP000000770">
    <property type="component" value="Chromosome"/>
</dbReference>
<reference evidence="3 4" key="1">
    <citation type="submission" date="2007-11" db="EMBL/GenBank/DDBJ databases">
        <title>Complete sequence of chromosome of Shewanella baltica OS195.</title>
        <authorList>
            <consortium name="US DOE Joint Genome Institute"/>
            <person name="Copeland A."/>
            <person name="Lucas S."/>
            <person name="Lapidus A."/>
            <person name="Barry K."/>
            <person name="Glavina del Rio T."/>
            <person name="Dalin E."/>
            <person name="Tice H."/>
            <person name="Pitluck S."/>
            <person name="Chain P."/>
            <person name="Malfatti S."/>
            <person name="Shin M."/>
            <person name="Vergez L."/>
            <person name="Schmutz J."/>
            <person name="Larimer F."/>
            <person name="Land M."/>
            <person name="Hauser L."/>
            <person name="Kyrpides N."/>
            <person name="Kim E."/>
            <person name="Brettar I."/>
            <person name="Rodrigues J."/>
            <person name="Konstantinidis K."/>
            <person name="Klappenbach J."/>
            <person name="Hofle M."/>
            <person name="Tiedje J."/>
            <person name="Richardson P."/>
        </authorList>
    </citation>
    <scope>NUCLEOTIDE SEQUENCE [LARGE SCALE GENOMIC DNA]</scope>
    <source>
        <strain evidence="3 4">OS195</strain>
    </source>
</reference>
<evidence type="ECO:0000313" key="3">
    <source>
        <dbReference type="EMBL" id="ABX47309.1"/>
    </source>
</evidence>
<feature type="transmembrane region" description="Helical" evidence="2">
    <location>
        <begin position="125"/>
        <end position="149"/>
    </location>
</feature>
<protein>
    <recommendedName>
        <fullName evidence="5">Metal transporter</fullName>
    </recommendedName>
</protein>
<keyword evidence="2" id="KW-1133">Transmembrane helix</keyword>
<feature type="transmembrane region" description="Helical" evidence="2">
    <location>
        <begin position="41"/>
        <end position="59"/>
    </location>
</feature>
<keyword evidence="2" id="KW-0472">Membrane</keyword>
<feature type="transmembrane region" description="Helical" evidence="2">
    <location>
        <begin position="260"/>
        <end position="283"/>
    </location>
</feature>
<organism evidence="3 4">
    <name type="scientific">Shewanella baltica (strain OS195)</name>
    <dbReference type="NCBI Taxonomy" id="399599"/>
    <lineage>
        <taxon>Bacteria</taxon>
        <taxon>Pseudomonadati</taxon>
        <taxon>Pseudomonadota</taxon>
        <taxon>Gammaproteobacteria</taxon>
        <taxon>Alteromonadales</taxon>
        <taxon>Shewanellaceae</taxon>
        <taxon>Shewanella</taxon>
    </lineage>
</organism>
<keyword evidence="2" id="KW-0812">Transmembrane</keyword>
<feature type="transmembrane region" description="Helical" evidence="2">
    <location>
        <begin position="417"/>
        <end position="435"/>
    </location>
</feature>
<gene>
    <name evidence="3" type="ordered locus">Sbal195_0127</name>
</gene>